<dbReference type="InterPro" id="IPR027417">
    <property type="entry name" value="P-loop_NTPase"/>
</dbReference>
<dbReference type="RefSeq" id="WP_011177356.1">
    <property type="nucleotide sequence ID" value="NC_005877.1"/>
</dbReference>
<dbReference type="PROSITE" id="PS00198">
    <property type="entry name" value="4FE4S_FER_1"/>
    <property type="match status" value="1"/>
</dbReference>
<dbReference type="Proteomes" id="UP000000438">
    <property type="component" value="Chromosome"/>
</dbReference>
<reference evidence="5" key="2">
    <citation type="submission" date="2004-02" db="EMBL/GenBank/DDBJ databases">
        <authorList>
            <person name="Fuetterer O."/>
            <person name="Angelov A."/>
            <person name="Liesegang H."/>
            <person name="Gottschalk G."/>
            <person name="Schleper C."/>
            <person name="Schepers B."/>
            <person name="Dock C."/>
            <person name="Antranikian G."/>
            <person name="Liebl W."/>
        </authorList>
    </citation>
    <scope>NUCLEOTIDE SEQUENCE</scope>
    <source>
        <strain evidence="5">DSM 9790</strain>
    </source>
</reference>
<dbReference type="PATRIC" id="fig|263820.9.peg.583"/>
<dbReference type="Pfam" id="PF00005">
    <property type="entry name" value="ABC_tran"/>
    <property type="match status" value="2"/>
</dbReference>
<dbReference type="OrthoDB" id="30658at2157"/>
<dbReference type="EMBL" id="FWYE01000001">
    <property type="protein sequence ID" value="SMD30552.1"/>
    <property type="molecule type" value="Genomic_DNA"/>
</dbReference>
<name>Q6L1L2_PICTO</name>
<dbReference type="GeneID" id="2845322"/>
<dbReference type="PRINTS" id="PR01868">
    <property type="entry name" value="ABCEFAMILY"/>
</dbReference>
<dbReference type="SUPFAM" id="SSF54862">
    <property type="entry name" value="4Fe-4S ferredoxins"/>
    <property type="match status" value="1"/>
</dbReference>
<feature type="domain" description="ABC transporter" evidence="3">
    <location>
        <begin position="329"/>
        <end position="552"/>
    </location>
</feature>
<dbReference type="PROSITE" id="PS51379">
    <property type="entry name" value="4FE4S_FER_2"/>
    <property type="match status" value="1"/>
</dbReference>
<sequence>MHIAILDRDRCHPKKCNHECRYYCPPVRSGSKTIEFPDVDAQPVITENLCIGCGICVRRCPFNAIKIVTIPDELNKKILHQYGLDTFRLYSIPMLSKGKVSAILGQNALGKTTTLNILSGIIIPNFGNYNKKPDKDGVIEYFSKSVMGQYFKDLYNGNKKAVLKSQYVDMIPRVVSGTVRDILNETNHGNMDEIVSELAMENYLDHDVRDLSGGELQKLAIARSLMKDGDIYLFDEMTSYLDIGERLRVSNIVKRLSESKIVMIVEHDLAILDKIADEIHLVYGEPGAYGVITQQKSPSKAINSFLEGYLKEENVRIRPYSIEFSVKSSKRTNVSVQASSWESLYKRYKTFELRINPGFINREEIIGILGENALGKTTFVKMLAGVVTPDNGSVNKQVKVAYKPQYISSDYDGTVYEMLSNTLKERLSDPFIINEIMFPLNIEELHEKNVSDLSGGELQRLSIALTLSLDADLYLIDEPSAHLDASYRINVAKIIRRAIENSKKSAIVVDHDIYLIDLISDALIVFKGSPGRSGESFGPMDMRSGMNLFLKDIGVTFRRDEITKRPRINKTDSALDREQKEKGEYYYI</sequence>
<dbReference type="InterPro" id="IPR003593">
    <property type="entry name" value="AAA+_ATPase"/>
</dbReference>
<dbReference type="PROSITE" id="PS00211">
    <property type="entry name" value="ABC_TRANSPORTER_1"/>
    <property type="match status" value="2"/>
</dbReference>
<protein>
    <submittedName>
        <fullName evidence="6">ATP-binding cassette, sub-family E, member 1</fullName>
    </submittedName>
    <submittedName>
        <fullName evidence="5">RNase L inhibitor homolog, predicted ATPase</fullName>
    </submittedName>
</protein>
<dbReference type="GO" id="GO:0005524">
    <property type="term" value="F:ATP binding"/>
    <property type="evidence" value="ECO:0007669"/>
    <property type="project" value="UniProtKB-KW"/>
</dbReference>
<evidence type="ECO:0000313" key="7">
    <source>
        <dbReference type="Proteomes" id="UP000000438"/>
    </source>
</evidence>
<accession>Q6L1L2</accession>
<dbReference type="NCBIfam" id="NF009945">
    <property type="entry name" value="PRK13409.1"/>
    <property type="match status" value="1"/>
</dbReference>
<dbReference type="Gene3D" id="3.40.50.300">
    <property type="entry name" value="P-loop containing nucleotide triphosphate hydrolases"/>
    <property type="match status" value="2"/>
</dbReference>
<dbReference type="PROSITE" id="PS50893">
    <property type="entry name" value="ABC_TRANSPORTER_2"/>
    <property type="match status" value="2"/>
</dbReference>
<dbReference type="InterPro" id="IPR017871">
    <property type="entry name" value="ABC_transporter-like_CS"/>
</dbReference>
<keyword evidence="1" id="KW-0547">Nucleotide-binding</keyword>
<accession>A0A8G2L6Z1</accession>
<keyword evidence="8" id="KW-1185">Reference proteome</keyword>
<dbReference type="GO" id="GO:0016491">
    <property type="term" value="F:oxidoreductase activity"/>
    <property type="evidence" value="ECO:0007669"/>
    <property type="project" value="UniProtKB-ARBA"/>
</dbReference>
<dbReference type="InterPro" id="IPR017900">
    <property type="entry name" value="4Fe4S_Fe_S_CS"/>
</dbReference>
<dbReference type="STRING" id="263820.PTO0555"/>
<keyword evidence="2 6" id="KW-0067">ATP-binding</keyword>
<dbReference type="InterPro" id="IPR007209">
    <property type="entry name" value="RNaseL-inhib-like_metal-bd_dom"/>
</dbReference>
<dbReference type="PANTHER" id="PTHR19248">
    <property type="entry name" value="ATP-BINDING TRANSPORT PROTEIN-RELATED"/>
    <property type="match status" value="1"/>
</dbReference>
<proteinExistence type="predicted"/>
<feature type="domain" description="4Fe-4S ferredoxin-type" evidence="4">
    <location>
        <begin position="41"/>
        <end position="70"/>
    </location>
</feature>
<dbReference type="InterPro" id="IPR017896">
    <property type="entry name" value="4Fe4S_Fe-S-bd"/>
</dbReference>
<feature type="domain" description="ABC transporter" evidence="3">
    <location>
        <begin position="65"/>
        <end position="309"/>
    </location>
</feature>
<dbReference type="EMBL" id="AE017261">
    <property type="protein sequence ID" value="AAT43140.1"/>
    <property type="molecule type" value="Genomic_DNA"/>
</dbReference>
<reference evidence="6 8" key="3">
    <citation type="submission" date="2017-04" db="EMBL/GenBank/DDBJ databases">
        <authorList>
            <person name="Varghese N."/>
            <person name="Submissions S."/>
        </authorList>
    </citation>
    <scope>NUCLEOTIDE SEQUENCE [LARGE SCALE GENOMIC DNA]</scope>
    <source>
        <strain evidence="6 8">DSM 9789</strain>
    </source>
</reference>
<evidence type="ECO:0000259" key="3">
    <source>
        <dbReference type="PROSITE" id="PS50893"/>
    </source>
</evidence>
<dbReference type="SMART" id="SM00382">
    <property type="entry name" value="AAA"/>
    <property type="match status" value="2"/>
</dbReference>
<evidence type="ECO:0000313" key="5">
    <source>
        <dbReference type="EMBL" id="AAT43140.1"/>
    </source>
</evidence>
<dbReference type="KEGG" id="pto:PTO0555"/>
<reference evidence="5 7" key="1">
    <citation type="journal article" date="2004" name="Proc. Natl. Acad. Sci. U.S.A.">
        <title>Genome sequence of Picrophilus torridus and its implications for life around pH 0.</title>
        <authorList>
            <person name="Futterer O."/>
            <person name="Angelov A."/>
            <person name="Liesegang H."/>
            <person name="Gottschalk G."/>
            <person name="Schleper C."/>
            <person name="Schepers B."/>
            <person name="Dock C."/>
            <person name="Antranikian G."/>
            <person name="Liebl W."/>
        </authorList>
    </citation>
    <scope>NUCLEOTIDE SEQUENCE [LARGE SCALE GENOMIC DNA]</scope>
    <source>
        <strain evidence="7">ATCC 700027 / DSM 9790 / JCM 10055 / NBRC 100828</strain>
        <strain evidence="5">DSM 9790</strain>
    </source>
</reference>
<dbReference type="InterPro" id="IPR003439">
    <property type="entry name" value="ABC_transporter-like_ATP-bd"/>
</dbReference>
<evidence type="ECO:0000256" key="1">
    <source>
        <dbReference type="ARBA" id="ARBA00022741"/>
    </source>
</evidence>
<evidence type="ECO:0000313" key="6">
    <source>
        <dbReference type="EMBL" id="SMD30552.1"/>
    </source>
</evidence>
<evidence type="ECO:0000313" key="8">
    <source>
        <dbReference type="Proteomes" id="UP000192315"/>
    </source>
</evidence>
<dbReference type="PaxDb" id="263820-PTO0555"/>
<gene>
    <name evidence="5" type="ordered locus">PTO0555</name>
    <name evidence="6" type="ORF">SAMN02745355_0440</name>
</gene>
<dbReference type="Proteomes" id="UP000192315">
    <property type="component" value="Unassembled WGS sequence"/>
</dbReference>
<dbReference type="Pfam" id="PF00037">
    <property type="entry name" value="Fer4"/>
    <property type="match status" value="1"/>
</dbReference>
<dbReference type="Pfam" id="PF04068">
    <property type="entry name" value="Fer4_RLI"/>
    <property type="match status" value="1"/>
</dbReference>
<dbReference type="FunCoup" id="Q6L1L2">
    <property type="interactions" value="211"/>
</dbReference>
<dbReference type="AlphaFoldDB" id="Q6L1L2"/>
<evidence type="ECO:0000259" key="4">
    <source>
        <dbReference type="PROSITE" id="PS51379"/>
    </source>
</evidence>
<dbReference type="GO" id="GO:0016887">
    <property type="term" value="F:ATP hydrolysis activity"/>
    <property type="evidence" value="ECO:0007669"/>
    <property type="project" value="InterPro"/>
</dbReference>
<dbReference type="SUPFAM" id="SSF52540">
    <property type="entry name" value="P-loop containing nucleoside triphosphate hydrolases"/>
    <property type="match status" value="2"/>
</dbReference>
<dbReference type="FunFam" id="3.40.50.300:FF:001546">
    <property type="entry name" value="RNase L inhibitor homolog"/>
    <property type="match status" value="1"/>
</dbReference>
<dbReference type="InterPro" id="IPR013283">
    <property type="entry name" value="RLI1"/>
</dbReference>
<organism evidence="5 7">
    <name type="scientific">Picrophilus torridus (strain ATCC 700027 / DSM 9790 / JCM 10055 / NBRC 100828 / KAW 2/3)</name>
    <dbReference type="NCBI Taxonomy" id="1122961"/>
    <lineage>
        <taxon>Archaea</taxon>
        <taxon>Methanobacteriati</taxon>
        <taxon>Thermoplasmatota</taxon>
        <taxon>Thermoplasmata</taxon>
        <taxon>Thermoplasmatales</taxon>
        <taxon>Picrophilaceae</taxon>
        <taxon>Picrophilus</taxon>
    </lineage>
</organism>
<dbReference type="InParanoid" id="Q6L1L2"/>
<dbReference type="eggNOG" id="arCOG00187">
    <property type="taxonomic scope" value="Archaea"/>
</dbReference>
<evidence type="ECO:0000256" key="2">
    <source>
        <dbReference type="ARBA" id="ARBA00022840"/>
    </source>
</evidence>
<dbReference type="HOGENOM" id="CLU_017344_4_1_2"/>